<evidence type="ECO:0000313" key="5">
    <source>
        <dbReference type="EMBL" id="QKQ99256.1"/>
    </source>
</evidence>
<dbReference type="EMBL" id="CP049074">
    <property type="protein sequence ID" value="QKQ99256.1"/>
    <property type="molecule type" value="Genomic_DNA"/>
</dbReference>
<keyword evidence="1 5" id="KW-0808">Transferase</keyword>
<dbReference type="OrthoDB" id="4665at2157"/>
<name>A0A6N0NT26_9CREN</name>
<evidence type="ECO:0000256" key="2">
    <source>
        <dbReference type="ARBA" id="ARBA00022741"/>
    </source>
</evidence>
<keyword evidence="2" id="KW-0547">Nucleotide-binding</keyword>
<dbReference type="EC" id="2.5.1.17" evidence="5"/>
<dbReference type="SUPFAM" id="SSF89028">
    <property type="entry name" value="Cobalamin adenosyltransferase-like"/>
    <property type="match status" value="1"/>
</dbReference>
<evidence type="ECO:0000256" key="3">
    <source>
        <dbReference type="ARBA" id="ARBA00022840"/>
    </source>
</evidence>
<evidence type="ECO:0000313" key="6">
    <source>
        <dbReference type="Proteomes" id="UP000509301"/>
    </source>
</evidence>
<dbReference type="InterPro" id="IPR029499">
    <property type="entry name" value="PduO-typ"/>
</dbReference>
<dbReference type="NCBIfam" id="TIGR00636">
    <property type="entry name" value="PduO_Nterm"/>
    <property type="match status" value="1"/>
</dbReference>
<dbReference type="InterPro" id="IPR016030">
    <property type="entry name" value="CblAdoTrfase-like"/>
</dbReference>
<dbReference type="GO" id="GO:0008817">
    <property type="term" value="F:corrinoid adenosyltransferase activity"/>
    <property type="evidence" value="ECO:0007669"/>
    <property type="project" value="UniProtKB-EC"/>
</dbReference>
<dbReference type="KEGG" id="mten:GWK48_01570"/>
<dbReference type="RefSeq" id="WP_174628977.1">
    <property type="nucleotide sequence ID" value="NZ_CP049074.1"/>
</dbReference>
<reference evidence="5 6" key="1">
    <citation type="submission" date="2020-02" db="EMBL/GenBank/DDBJ databases">
        <title>Comparative genome analysis reveals the metabolism and evolution of the thermophilic archaeal genus Metallosphaera.</title>
        <authorList>
            <person name="Jiang C."/>
        </authorList>
    </citation>
    <scope>NUCLEOTIDE SEQUENCE [LARGE SCALE GENOMIC DNA]</scope>
    <source>
        <strain evidence="5 6">Ric-A</strain>
    </source>
</reference>
<sequence length="178" mass="19917">MSAPWYTGSGDKGKTKVPSVGEVWKDDELIEALGNLDELNSLLGVVSSLFPDITTIMEDLQNDIFEISSEIAGFNMNFNKDKISKLESLIQIYGNQIETLRNFILPGGHLASSFLHLARATSRRAERSLVKLYKSSLSKDVHVTYLNRLSSLLFVMGLWVNKKTGNPNIIWKGKANQR</sequence>
<keyword evidence="3" id="KW-0067">ATP-binding</keyword>
<dbReference type="Proteomes" id="UP000509301">
    <property type="component" value="Chromosome"/>
</dbReference>
<dbReference type="InterPro" id="IPR036451">
    <property type="entry name" value="CblAdoTrfase-like_sf"/>
</dbReference>
<dbReference type="Gene3D" id="1.20.1200.10">
    <property type="entry name" value="Cobalamin adenosyltransferase-like"/>
    <property type="match status" value="1"/>
</dbReference>
<proteinExistence type="predicted"/>
<organism evidence="5 6">
    <name type="scientific">Metallosphaera tengchongensis</name>
    <dbReference type="NCBI Taxonomy" id="1532350"/>
    <lineage>
        <taxon>Archaea</taxon>
        <taxon>Thermoproteota</taxon>
        <taxon>Thermoprotei</taxon>
        <taxon>Sulfolobales</taxon>
        <taxon>Sulfolobaceae</taxon>
        <taxon>Metallosphaera</taxon>
    </lineage>
</organism>
<evidence type="ECO:0000256" key="1">
    <source>
        <dbReference type="ARBA" id="ARBA00022679"/>
    </source>
</evidence>
<dbReference type="AlphaFoldDB" id="A0A6N0NT26"/>
<keyword evidence="6" id="KW-1185">Reference proteome</keyword>
<accession>A0A6N0NT26</accession>
<dbReference type="PANTHER" id="PTHR12213:SF0">
    <property type="entry name" value="CORRINOID ADENOSYLTRANSFERASE MMAB"/>
    <property type="match status" value="1"/>
</dbReference>
<protein>
    <submittedName>
        <fullName evidence="5">Cob(I)yrinic acid a,c-diamide adenosyltransferase</fullName>
        <ecNumber evidence="5">2.5.1.17</ecNumber>
    </submittedName>
</protein>
<dbReference type="GeneID" id="55640594"/>
<evidence type="ECO:0000259" key="4">
    <source>
        <dbReference type="Pfam" id="PF01923"/>
    </source>
</evidence>
<gene>
    <name evidence="5" type="ORF">GWK48_01570</name>
</gene>
<dbReference type="PANTHER" id="PTHR12213">
    <property type="entry name" value="CORRINOID ADENOSYLTRANSFERASE"/>
    <property type="match status" value="1"/>
</dbReference>
<dbReference type="Pfam" id="PF01923">
    <property type="entry name" value="Cob_adeno_trans"/>
    <property type="match status" value="1"/>
</dbReference>
<feature type="domain" description="Cobalamin adenosyltransferase-like" evidence="4">
    <location>
        <begin position="6"/>
        <end position="159"/>
    </location>
</feature>
<dbReference type="GO" id="GO:0005524">
    <property type="term" value="F:ATP binding"/>
    <property type="evidence" value="ECO:0007669"/>
    <property type="project" value="UniProtKB-KW"/>
</dbReference>